<evidence type="ECO:0000313" key="1">
    <source>
        <dbReference type="EMBL" id="KAK8601594.1"/>
    </source>
</evidence>
<evidence type="ECO:0000313" key="2">
    <source>
        <dbReference type="Proteomes" id="UP001472677"/>
    </source>
</evidence>
<keyword evidence="2" id="KW-1185">Reference proteome</keyword>
<proteinExistence type="predicted"/>
<accession>A0ABR2GH50</accession>
<dbReference type="InterPro" id="IPR040344">
    <property type="entry name" value="At3g17950-like"/>
</dbReference>
<organism evidence="1 2">
    <name type="scientific">Hibiscus sabdariffa</name>
    <name type="common">roselle</name>
    <dbReference type="NCBI Taxonomy" id="183260"/>
    <lineage>
        <taxon>Eukaryota</taxon>
        <taxon>Viridiplantae</taxon>
        <taxon>Streptophyta</taxon>
        <taxon>Embryophyta</taxon>
        <taxon>Tracheophyta</taxon>
        <taxon>Spermatophyta</taxon>
        <taxon>Magnoliopsida</taxon>
        <taxon>eudicotyledons</taxon>
        <taxon>Gunneridae</taxon>
        <taxon>Pentapetalae</taxon>
        <taxon>rosids</taxon>
        <taxon>malvids</taxon>
        <taxon>Malvales</taxon>
        <taxon>Malvaceae</taxon>
        <taxon>Malvoideae</taxon>
        <taxon>Hibiscus</taxon>
    </lineage>
</organism>
<sequence length="169" mass="18491">MCLLPACHMAFVSHDSTVMEDGWPLGLQPLNARVSLASSDHDHSGSVSFNTMLAASPSSSSDSGTESKGSCVHDNGITFGSLIGVSNILELSKRSVRRKNAEAMKENRINNDNKRSKVWVFSLCLRENVDVESDIAVDVPSSLGHFLAVERRAASEYRKNHNPHRVQNL</sequence>
<dbReference type="PANTHER" id="PTHR33544:SF5">
    <property type="entry name" value="DUF4005 DOMAIN-CONTAINING PROTEIN"/>
    <property type="match status" value="1"/>
</dbReference>
<comment type="caution">
    <text evidence="1">The sequence shown here is derived from an EMBL/GenBank/DDBJ whole genome shotgun (WGS) entry which is preliminary data.</text>
</comment>
<dbReference type="EMBL" id="JBBPBM010000001">
    <property type="protein sequence ID" value="KAK8601594.1"/>
    <property type="molecule type" value="Genomic_DNA"/>
</dbReference>
<reference evidence="1 2" key="1">
    <citation type="journal article" date="2024" name="G3 (Bethesda)">
        <title>Genome assembly of Hibiscus sabdariffa L. provides insights into metabolisms of medicinal natural products.</title>
        <authorList>
            <person name="Kim T."/>
        </authorList>
    </citation>
    <scope>NUCLEOTIDE SEQUENCE [LARGE SCALE GENOMIC DNA]</scope>
    <source>
        <strain evidence="1">TK-2024</strain>
        <tissue evidence="1">Old leaves</tissue>
    </source>
</reference>
<dbReference type="PANTHER" id="PTHR33544">
    <property type="entry name" value="DUF4005 DOMAIN-CONTAINING PROTEIN-RELATED"/>
    <property type="match status" value="1"/>
</dbReference>
<name>A0ABR2GH50_9ROSI</name>
<gene>
    <name evidence="1" type="ORF">V6N12_051423</name>
</gene>
<dbReference type="Proteomes" id="UP001472677">
    <property type="component" value="Unassembled WGS sequence"/>
</dbReference>
<protein>
    <submittedName>
        <fullName evidence="1">Uncharacterized protein</fullName>
    </submittedName>
</protein>